<dbReference type="PANTHER" id="PTHR34756:SF1">
    <property type="entry name" value="CELL DIVISION CYCLE-ASSOCIATED PROTEIN 3"/>
    <property type="match status" value="1"/>
</dbReference>
<gene>
    <name evidence="2" type="primary">cdca3</name>
</gene>
<feature type="region of interest" description="Disordered" evidence="1">
    <location>
        <begin position="247"/>
        <end position="266"/>
    </location>
</feature>
<dbReference type="GeneTree" id="ENSGT00940000176033"/>
<dbReference type="AlphaFoldDB" id="A0AAY4A2J6"/>
<dbReference type="Ensembl" id="ENSDCDT00010003116.1">
    <property type="protein sequence ID" value="ENSDCDP00010002999.1"/>
    <property type="gene ID" value="ENSDCDG00010001406.1"/>
</dbReference>
<protein>
    <recommendedName>
        <fullName evidence="4">Cell division cycle-associated protein 3</fullName>
    </recommendedName>
</protein>
<feature type="region of interest" description="Disordered" evidence="1">
    <location>
        <begin position="1"/>
        <end position="44"/>
    </location>
</feature>
<evidence type="ECO:0000256" key="1">
    <source>
        <dbReference type="SAM" id="MobiDB-lite"/>
    </source>
</evidence>
<evidence type="ECO:0008006" key="4">
    <source>
        <dbReference type="Google" id="ProtNLM"/>
    </source>
</evidence>
<feature type="region of interest" description="Disordered" evidence="1">
    <location>
        <begin position="345"/>
        <end position="379"/>
    </location>
</feature>
<organism evidence="2 3">
    <name type="scientific">Denticeps clupeoides</name>
    <name type="common">denticle herring</name>
    <dbReference type="NCBI Taxonomy" id="299321"/>
    <lineage>
        <taxon>Eukaryota</taxon>
        <taxon>Metazoa</taxon>
        <taxon>Chordata</taxon>
        <taxon>Craniata</taxon>
        <taxon>Vertebrata</taxon>
        <taxon>Euteleostomi</taxon>
        <taxon>Actinopterygii</taxon>
        <taxon>Neopterygii</taxon>
        <taxon>Teleostei</taxon>
        <taxon>Clupei</taxon>
        <taxon>Clupeiformes</taxon>
        <taxon>Denticipitoidei</taxon>
        <taxon>Denticipitidae</taxon>
        <taxon>Denticeps</taxon>
    </lineage>
</organism>
<proteinExistence type="predicted"/>
<name>A0AAY4A2J6_9TELE</name>
<reference evidence="2 3" key="1">
    <citation type="submission" date="2020-06" db="EMBL/GenBank/DDBJ databases">
        <authorList>
            <consortium name="Wellcome Sanger Institute Data Sharing"/>
        </authorList>
    </citation>
    <scope>NUCLEOTIDE SEQUENCE [LARGE SCALE GENOMIC DNA]</scope>
</reference>
<sequence length="400" mass="42952">MGSSESKIAPVSTPKGVPPESVRPGRVAQLADPRSPTTGIERTPIQVLVHEEPAEGVTSTDPRSPTHGITRTPMKDIVRVTMNSFARRLGVLFLGENGTDSDAPLPRVTFSNCPEPSLEELGPAHTQAQESPCCPSEGSMAASSPFMLISEVELETRAQIVLEEAVDLLTTDNPPFKKDLSLSLLTCHDGVHPSVVSEDEDNSLSEASCSQEHLDHSYAHPSLSSLPPTMVAPEQSEVHADTASLTPLQADSPQQDPAVSLPSTTLSAPTSLAHTGLCCPSFDPRSPSQLVFKPQWLAKGFGVTEAKARGLHVRSKGACSPLTSRKLCENENKGALVKTKQRGKVPVGEGRSPLKMLKETNSPRDHSSQVKLKVSTSDRQRIGQVDRRALVLSINKENQR</sequence>
<dbReference type="PANTHER" id="PTHR34756">
    <property type="entry name" value="CELL DIVISION CYCLE-ASSOCIATED PROTEIN 3"/>
    <property type="match status" value="1"/>
</dbReference>
<dbReference type="Proteomes" id="UP000694580">
    <property type="component" value="Chromosome 5"/>
</dbReference>
<keyword evidence="3" id="KW-1185">Reference proteome</keyword>
<feature type="compositionally biased region" description="Polar residues" evidence="1">
    <location>
        <begin position="247"/>
        <end position="257"/>
    </location>
</feature>
<reference evidence="2" key="2">
    <citation type="submission" date="2025-08" db="UniProtKB">
        <authorList>
            <consortium name="Ensembl"/>
        </authorList>
    </citation>
    <scope>IDENTIFICATION</scope>
</reference>
<dbReference type="InterPro" id="IPR038832">
    <property type="entry name" value="CDCA3"/>
</dbReference>
<accession>A0AAY4A2J6</accession>
<reference evidence="2" key="3">
    <citation type="submission" date="2025-09" db="UniProtKB">
        <authorList>
            <consortium name="Ensembl"/>
        </authorList>
    </citation>
    <scope>IDENTIFICATION</scope>
</reference>
<feature type="compositionally biased region" description="Basic and acidic residues" evidence="1">
    <location>
        <begin position="356"/>
        <end position="368"/>
    </location>
</feature>
<evidence type="ECO:0000313" key="3">
    <source>
        <dbReference type="Proteomes" id="UP000694580"/>
    </source>
</evidence>
<evidence type="ECO:0000313" key="2">
    <source>
        <dbReference type="Ensembl" id="ENSDCDP00010002999.1"/>
    </source>
</evidence>